<keyword evidence="2 5" id="KW-0812">Transmembrane</keyword>
<evidence type="ECO:0000256" key="6">
    <source>
        <dbReference type="SAM" id="MobiDB-lite"/>
    </source>
</evidence>
<comment type="similarity">
    <text evidence="5">Belongs to the LapA family.</text>
</comment>
<evidence type="ECO:0000256" key="3">
    <source>
        <dbReference type="ARBA" id="ARBA00022989"/>
    </source>
</evidence>
<dbReference type="Pfam" id="PF06305">
    <property type="entry name" value="LapA_dom"/>
    <property type="match status" value="1"/>
</dbReference>
<reference evidence="8" key="1">
    <citation type="journal article" date="2023" name="Int. J. Syst. Evol. Microbiol.">
        <title>&lt;i&gt;Shewanella septentrionalis&lt;/i&gt; sp. nov. and &lt;i&gt;Shewanella holmiensis&lt;/i&gt; sp. nov., isolated from Baltic Sea water and sediments.</title>
        <authorList>
            <person name="Martin-Rodriguez A.J."/>
            <person name="Thorell K."/>
            <person name="Joffre E."/>
            <person name="Jensie-Markopoulos S."/>
            <person name="Moore E.R.B."/>
            <person name="Sjoling A."/>
        </authorList>
    </citation>
    <scope>NUCLEOTIDE SEQUENCE</scope>
    <source>
        <strain evidence="8">SP1S2-7</strain>
    </source>
</reference>
<dbReference type="GO" id="GO:0005886">
    <property type="term" value="C:plasma membrane"/>
    <property type="evidence" value="ECO:0007669"/>
    <property type="project" value="UniProtKB-SubCell"/>
</dbReference>
<feature type="region of interest" description="Disordered" evidence="6">
    <location>
        <begin position="82"/>
        <end position="102"/>
    </location>
</feature>
<gene>
    <name evidence="5" type="primary">lapA</name>
    <name evidence="8" type="ORF">NE535_08425</name>
</gene>
<sequence length="102" mass="11290">MKSFFAIIIVGLLFILALLFGAKNEQIVTLSYFVAEGQYRLPVVLAVVFLTGFVLSWLLASFYIMRMKLALRKANKSLAKLGDVQTENSKSLAAQPHVDIAP</sequence>
<evidence type="ECO:0000256" key="5">
    <source>
        <dbReference type="HAMAP-Rule" id="MF_01948"/>
    </source>
</evidence>
<dbReference type="GO" id="GO:0008653">
    <property type="term" value="P:lipopolysaccharide metabolic process"/>
    <property type="evidence" value="ECO:0007669"/>
    <property type="project" value="InterPro"/>
</dbReference>
<dbReference type="HAMAP" id="MF_01948">
    <property type="entry name" value="LPS_assembly_LapA"/>
    <property type="match status" value="1"/>
</dbReference>
<proteinExistence type="inferred from homology"/>
<evidence type="ECO:0000256" key="4">
    <source>
        <dbReference type="ARBA" id="ARBA00023136"/>
    </source>
</evidence>
<dbReference type="InterPro" id="IPR010445">
    <property type="entry name" value="LapA_dom"/>
</dbReference>
<comment type="caution">
    <text evidence="8">The sequence shown here is derived from an EMBL/GenBank/DDBJ whole genome shotgun (WGS) entry which is preliminary data.</text>
</comment>
<dbReference type="AlphaFoldDB" id="A0A9X2WMW2"/>
<dbReference type="EMBL" id="JAMTCD010000008">
    <property type="protein sequence ID" value="MCT7941817.1"/>
    <property type="molecule type" value="Genomic_DNA"/>
</dbReference>
<evidence type="ECO:0000313" key="9">
    <source>
        <dbReference type="Proteomes" id="UP001155546"/>
    </source>
</evidence>
<feature type="domain" description="Lipopolysaccharide assembly protein A" evidence="7">
    <location>
        <begin position="23"/>
        <end position="81"/>
    </location>
</feature>
<protein>
    <recommendedName>
        <fullName evidence="5">Probable lipopolysaccharide assembly protein A</fullName>
    </recommendedName>
</protein>
<keyword evidence="9" id="KW-1185">Reference proteome</keyword>
<comment type="subcellular location">
    <subcellularLocation>
        <location evidence="5">Cell inner membrane</location>
        <topology evidence="5">Single-pass membrane protein</topology>
    </subcellularLocation>
</comment>
<keyword evidence="4 5" id="KW-0472">Membrane</keyword>
<evidence type="ECO:0000313" key="8">
    <source>
        <dbReference type="EMBL" id="MCT7941817.1"/>
    </source>
</evidence>
<evidence type="ECO:0000256" key="2">
    <source>
        <dbReference type="ARBA" id="ARBA00022692"/>
    </source>
</evidence>
<dbReference type="Proteomes" id="UP001155546">
    <property type="component" value="Unassembled WGS sequence"/>
</dbReference>
<feature type="transmembrane region" description="Helical" evidence="5">
    <location>
        <begin position="45"/>
        <end position="65"/>
    </location>
</feature>
<organism evidence="8 9">
    <name type="scientific">Shewanella holmiensis</name>
    <dbReference type="NCBI Taxonomy" id="2952222"/>
    <lineage>
        <taxon>Bacteria</taxon>
        <taxon>Pseudomonadati</taxon>
        <taxon>Pseudomonadota</taxon>
        <taxon>Gammaproteobacteria</taxon>
        <taxon>Alteromonadales</taxon>
        <taxon>Shewanellaceae</taxon>
        <taxon>Shewanella</taxon>
    </lineage>
</organism>
<accession>A0A9X2WMW2</accession>
<comment type="function">
    <text evidence="5">Involved in the assembly of lipopolysaccharide (LPS).</text>
</comment>
<dbReference type="RefSeq" id="WP_261298197.1">
    <property type="nucleotide sequence ID" value="NZ_JAMTCD010000008.1"/>
</dbReference>
<evidence type="ECO:0000256" key="1">
    <source>
        <dbReference type="ARBA" id="ARBA00022475"/>
    </source>
</evidence>
<evidence type="ECO:0000259" key="7">
    <source>
        <dbReference type="Pfam" id="PF06305"/>
    </source>
</evidence>
<keyword evidence="5" id="KW-0997">Cell inner membrane</keyword>
<keyword evidence="3 5" id="KW-1133">Transmembrane helix</keyword>
<name>A0A9X2WMW2_9GAMM</name>
<keyword evidence="1 5" id="KW-1003">Cell membrane</keyword>
<comment type="caution">
    <text evidence="5">Lacks conserved residue(s) required for the propagation of feature annotation.</text>
</comment>
<dbReference type="InterPro" id="IPR032906">
    <property type="entry name" value="LapA"/>
</dbReference>